<reference evidence="1 2" key="1">
    <citation type="submission" date="2009-02" db="EMBL/GenBank/DDBJ databases">
        <authorList>
            <person name="Fulton L."/>
            <person name="Clifton S."/>
            <person name="Fulton B."/>
            <person name="Xu J."/>
            <person name="Minx P."/>
            <person name="Pepin K.H."/>
            <person name="Johnson M."/>
            <person name="Bhonagiri V."/>
            <person name="Nash W.E."/>
            <person name="Mardis E.R."/>
            <person name="Wilson R.K."/>
        </authorList>
    </citation>
    <scope>NUCLEOTIDE SEQUENCE [LARGE SCALE GENOMIC DNA]</scope>
    <source>
        <strain evidence="1 2">ATCC 27758</strain>
    </source>
</reference>
<protein>
    <recommendedName>
        <fullName evidence="3">von Willebrand factor type A domain protein</fullName>
    </recommendedName>
</protein>
<name>C0BC92_9FIRM</name>
<proteinExistence type="predicted"/>
<evidence type="ECO:0008006" key="3">
    <source>
        <dbReference type="Google" id="ProtNLM"/>
    </source>
</evidence>
<evidence type="ECO:0000313" key="1">
    <source>
        <dbReference type="EMBL" id="EEG88693.1"/>
    </source>
</evidence>
<dbReference type="Gene3D" id="3.40.50.410">
    <property type="entry name" value="von Willebrand factor, type A domain"/>
    <property type="match status" value="1"/>
</dbReference>
<dbReference type="HOGENOM" id="CLU_080398_1_0_9"/>
<reference evidence="1 2" key="2">
    <citation type="submission" date="2009-03" db="EMBL/GenBank/DDBJ databases">
        <title>Draft genome sequence of Coprococcus comes (ATCC 27758).</title>
        <authorList>
            <person name="Sudarsanam P."/>
            <person name="Ley R."/>
            <person name="Guruge J."/>
            <person name="Turnbaugh P.J."/>
            <person name="Mahowald M."/>
            <person name="Liep D."/>
            <person name="Gordon J."/>
        </authorList>
    </citation>
    <scope>NUCLEOTIDE SEQUENCE [LARGE SCALE GENOMIC DNA]</scope>
    <source>
        <strain evidence="1 2">ATCC 27758</strain>
    </source>
</reference>
<dbReference type="InterPro" id="IPR036465">
    <property type="entry name" value="vWFA_dom_sf"/>
</dbReference>
<dbReference type="CDD" id="cd00198">
    <property type="entry name" value="vWFA"/>
    <property type="match status" value="1"/>
</dbReference>
<evidence type="ECO:0000313" key="2">
    <source>
        <dbReference type="Proteomes" id="UP000003793"/>
    </source>
</evidence>
<comment type="caution">
    <text evidence="1">The sequence shown here is derived from an EMBL/GenBank/DDBJ whole genome shotgun (WGS) entry which is preliminary data.</text>
</comment>
<gene>
    <name evidence="1" type="ORF">COPCOM_02783</name>
</gene>
<dbReference type="Proteomes" id="UP000003793">
    <property type="component" value="Unassembled WGS sequence"/>
</dbReference>
<dbReference type="SUPFAM" id="SSF53300">
    <property type="entry name" value="vWA-like"/>
    <property type="match status" value="1"/>
</dbReference>
<organism evidence="1 2">
    <name type="scientific">Coprococcus comes ATCC 27758</name>
    <dbReference type="NCBI Taxonomy" id="470146"/>
    <lineage>
        <taxon>Bacteria</taxon>
        <taxon>Bacillati</taxon>
        <taxon>Bacillota</taxon>
        <taxon>Clostridia</taxon>
        <taxon>Lachnospirales</taxon>
        <taxon>Lachnospiraceae</taxon>
        <taxon>Coprococcus</taxon>
    </lineage>
</organism>
<sequence>MRPFPQKMAVSYSYKQNKPLLRRKFSMRKNLTEVVFILDRSGSMSGLEKDTIGGFNSMIEKQKREAGQALISTVLFNNNSKVLYDRVEVQKIPSMTEDDYSVYGCTALLDAIGGAIHHIGNVHKYARAEDVPEHTVFIIMTDGMENASHIYRIDKVKQMIERQKEKYGWEFLFLGANIDAIETASHFGIDADKAANYQCDCEGTALNYEVLNDAISAVRCNAALDSSWKKRIDKDYKKRGQHSRVD</sequence>
<dbReference type="AlphaFoldDB" id="C0BC92"/>
<dbReference type="EMBL" id="ABVR01000042">
    <property type="protein sequence ID" value="EEG88693.1"/>
    <property type="molecule type" value="Genomic_DNA"/>
</dbReference>
<accession>C0BC92</accession>